<dbReference type="EMBL" id="OV651820">
    <property type="protein sequence ID" value="CAH1114799.1"/>
    <property type="molecule type" value="Genomic_DNA"/>
</dbReference>
<keyword evidence="2" id="KW-1185">Reference proteome</keyword>
<organism evidence="1 2">
    <name type="scientific">Psylliodes chrysocephalus</name>
    <dbReference type="NCBI Taxonomy" id="3402493"/>
    <lineage>
        <taxon>Eukaryota</taxon>
        <taxon>Metazoa</taxon>
        <taxon>Ecdysozoa</taxon>
        <taxon>Arthropoda</taxon>
        <taxon>Hexapoda</taxon>
        <taxon>Insecta</taxon>
        <taxon>Pterygota</taxon>
        <taxon>Neoptera</taxon>
        <taxon>Endopterygota</taxon>
        <taxon>Coleoptera</taxon>
        <taxon>Polyphaga</taxon>
        <taxon>Cucujiformia</taxon>
        <taxon>Chrysomeloidea</taxon>
        <taxon>Chrysomelidae</taxon>
        <taxon>Galerucinae</taxon>
        <taxon>Alticini</taxon>
        <taxon>Psylliodes</taxon>
    </lineage>
</organism>
<proteinExistence type="predicted"/>
<dbReference type="AlphaFoldDB" id="A0A9P0GIF3"/>
<name>A0A9P0GIF3_9CUCU</name>
<dbReference type="OrthoDB" id="6623314at2759"/>
<sequence length="250" mass="29085">MLRRVFDLRKEIAAFMESKDKAVPHFTNEAWLSDLGFLTDITSHLNDLNKKLQGKENLIHELFDSLKAFQVKLDLWINQFKKNVTTHFPHLSSCQITNMDKYISALEDMKTQFDSRFIDFRKNEQCLNLFARPFSVSVEDAPEEIQMELIELQCNSILKEKFDLGLLEFYSKYVSITDFPKLRNHALKMTSLFGTTYLCEQLFSRMKCVKSKTRARITDGHLENSLRIATTTIGANIDKLVKNKICQTSH</sequence>
<dbReference type="PANTHER" id="PTHR45913:SF21">
    <property type="entry name" value="DUF4371 DOMAIN-CONTAINING PROTEIN"/>
    <property type="match status" value="1"/>
</dbReference>
<dbReference type="PANTHER" id="PTHR45913">
    <property type="entry name" value="EPM2A-INTERACTING PROTEIN 1"/>
    <property type="match status" value="1"/>
</dbReference>
<gene>
    <name evidence="1" type="ORF">PSYICH_LOCUS14469</name>
</gene>
<evidence type="ECO:0008006" key="3">
    <source>
        <dbReference type="Google" id="ProtNLM"/>
    </source>
</evidence>
<evidence type="ECO:0000313" key="2">
    <source>
        <dbReference type="Proteomes" id="UP001153636"/>
    </source>
</evidence>
<accession>A0A9P0GIF3</accession>
<reference evidence="1" key="1">
    <citation type="submission" date="2022-01" db="EMBL/GenBank/DDBJ databases">
        <authorList>
            <person name="King R."/>
        </authorList>
    </citation>
    <scope>NUCLEOTIDE SEQUENCE</scope>
</reference>
<dbReference type="Proteomes" id="UP001153636">
    <property type="component" value="Chromosome 8"/>
</dbReference>
<dbReference type="InterPro" id="IPR012337">
    <property type="entry name" value="RNaseH-like_sf"/>
</dbReference>
<protein>
    <recommendedName>
        <fullName evidence="3">General transcription factor II-I repeat domain-containing protein 2</fullName>
    </recommendedName>
</protein>
<dbReference type="SUPFAM" id="SSF53098">
    <property type="entry name" value="Ribonuclease H-like"/>
    <property type="match status" value="1"/>
</dbReference>
<evidence type="ECO:0000313" key="1">
    <source>
        <dbReference type="EMBL" id="CAH1114799.1"/>
    </source>
</evidence>